<dbReference type="PANTHER" id="PTHR14218">
    <property type="entry name" value="PROTEASE S8 TRIPEPTIDYL PEPTIDASE I CLN2"/>
    <property type="match status" value="1"/>
</dbReference>
<feature type="region of interest" description="Disordered" evidence="9">
    <location>
        <begin position="1"/>
        <end position="42"/>
    </location>
</feature>
<comment type="cofactor">
    <cofactor evidence="8">
        <name>Ca(2+)</name>
        <dbReference type="ChEBI" id="CHEBI:29108"/>
    </cofactor>
    <text evidence="8">Binds 1 Ca(2+) ion per subunit.</text>
</comment>
<dbReference type="GO" id="GO:0005576">
    <property type="term" value="C:extracellular region"/>
    <property type="evidence" value="ECO:0007669"/>
    <property type="project" value="UniProtKB-SubCell"/>
</dbReference>
<feature type="compositionally biased region" description="Low complexity" evidence="9">
    <location>
        <begin position="131"/>
        <end position="145"/>
    </location>
</feature>
<dbReference type="Gene3D" id="3.40.50.200">
    <property type="entry name" value="Peptidase S8/S53 domain"/>
    <property type="match status" value="2"/>
</dbReference>
<comment type="caution">
    <text evidence="8">Lacks conserved residue(s) required for the propagation of feature annotation.</text>
</comment>
<keyword evidence="12" id="KW-1185">Reference proteome</keyword>
<feature type="binding site" evidence="8">
    <location>
        <position position="594"/>
    </location>
    <ligand>
        <name>Ca(2+)</name>
        <dbReference type="ChEBI" id="CHEBI:29108"/>
    </ligand>
</feature>
<feature type="binding site" evidence="8">
    <location>
        <position position="617"/>
    </location>
    <ligand>
        <name>Ca(2+)</name>
        <dbReference type="ChEBI" id="CHEBI:29108"/>
    </ligand>
</feature>
<dbReference type="SUPFAM" id="SSF52743">
    <property type="entry name" value="Subtilisin-like"/>
    <property type="match status" value="2"/>
</dbReference>
<dbReference type="PANTHER" id="PTHR14218:SF10">
    <property type="entry name" value="PEPTIDASE S53 DOMAIN-CONTAINING PROTEIN"/>
    <property type="match status" value="1"/>
</dbReference>
<dbReference type="AlphaFoldDB" id="A0A218YS94"/>
<dbReference type="EMBL" id="MZNU01000419">
    <property type="protein sequence ID" value="OWO97871.1"/>
    <property type="molecule type" value="Genomic_DNA"/>
</dbReference>
<feature type="compositionally biased region" description="Basic and acidic residues" evidence="9">
    <location>
        <begin position="115"/>
        <end position="124"/>
    </location>
</feature>
<organism evidence="11 12">
    <name type="scientific">Diplocarpon coronariae</name>
    <dbReference type="NCBI Taxonomy" id="2795749"/>
    <lineage>
        <taxon>Eukaryota</taxon>
        <taxon>Fungi</taxon>
        <taxon>Dikarya</taxon>
        <taxon>Ascomycota</taxon>
        <taxon>Pezizomycotina</taxon>
        <taxon>Leotiomycetes</taxon>
        <taxon>Helotiales</taxon>
        <taxon>Drepanopezizaceae</taxon>
        <taxon>Diplocarpon</taxon>
    </lineage>
</organism>
<evidence type="ECO:0000256" key="8">
    <source>
        <dbReference type="PROSITE-ProRule" id="PRU01032"/>
    </source>
</evidence>
<sequence length="645" mass="70057">MVHPRQQPPADRQVYGDGDGPDLRPPATHRVHEREAAARRVSGRAAEETRCFVLIAALCPAAARPSQGGRCCAGAARILRPCVAPFDDDDDDDEEEEEEEEGQEDRARWRNRKRPREDEGRWDCLARSNGSSRASPSPLRRRSVVAPSSLARRRPLVVAPSSSPPRRRPPSIVRSGATMQLTICALLAGSVAANEGYRVFEKLSSPPAPWVVTGDAPAIDPELRFKLRIHLQNRNVEEFQHQALLVSTPDHPAYGRHFTRDEVNALLAPPAAAFARVLEWLGSYNLTTAATVENDWVVVATTIGAVETLLDAKYAVFENPESGQKAARTLAYSLPADLHRYVDLVAPTIKFTSLAPQRSTIVQDFPAPATPPRPGMAADIHDGLDTVACNTTITPACLRALYKFSHFRGSRRHGNQIALAGFLEEYAQHDDLAQFLRTYVGAGNGSQADFDAVLINGGRNTQDATGGPQSIVEANLDVQYGVGLAYPTPSLYFSTGGRPPETVDYELDNEPYLEFLTSLLAQDALPQTISISYGDSEWGVPVSYARTACDLFAQRRPAPLHALLNGDRLAHGLPPFGFLNPWLYTKGVSSLVDITRGKGDGCAQIPGSGFAATKGWDPVTGLGTPDFKKLRAASLASPRMPKLPA</sequence>
<dbReference type="Proteomes" id="UP000242519">
    <property type="component" value="Unassembled WGS sequence"/>
</dbReference>
<evidence type="ECO:0000256" key="3">
    <source>
        <dbReference type="ARBA" id="ARBA00022723"/>
    </source>
</evidence>
<accession>A0A218YS94</accession>
<dbReference type="STRING" id="503106.A0A218YS94"/>
<evidence type="ECO:0000313" key="11">
    <source>
        <dbReference type="EMBL" id="OWO97871.1"/>
    </source>
</evidence>
<dbReference type="InterPro" id="IPR050819">
    <property type="entry name" value="Tripeptidyl-peptidase_I"/>
</dbReference>
<keyword evidence="4" id="KW-0378">Hydrolase</keyword>
<dbReference type="InParanoid" id="A0A218YS94"/>
<keyword evidence="2" id="KW-0645">Protease</keyword>
<dbReference type="InterPro" id="IPR036852">
    <property type="entry name" value="Peptidase_S8/S53_dom_sf"/>
</dbReference>
<feature type="region of interest" description="Disordered" evidence="9">
    <location>
        <begin position="84"/>
        <end position="145"/>
    </location>
</feature>
<evidence type="ECO:0000256" key="4">
    <source>
        <dbReference type="ARBA" id="ARBA00022801"/>
    </source>
</evidence>
<dbReference type="InterPro" id="IPR015366">
    <property type="entry name" value="S53_propep"/>
</dbReference>
<protein>
    <recommendedName>
        <fullName evidence="10">Peptidase S53 domain-containing protein</fullName>
    </recommendedName>
</protein>
<dbReference type="SUPFAM" id="SSF54897">
    <property type="entry name" value="Protease propeptides/inhibitors"/>
    <property type="match status" value="1"/>
</dbReference>
<dbReference type="GO" id="GO:0008240">
    <property type="term" value="F:tripeptidyl-peptidase activity"/>
    <property type="evidence" value="ECO:0007669"/>
    <property type="project" value="TreeGrafter"/>
</dbReference>
<feature type="binding site" evidence="8">
    <location>
        <position position="615"/>
    </location>
    <ligand>
        <name>Ca(2+)</name>
        <dbReference type="ChEBI" id="CHEBI:29108"/>
    </ligand>
</feature>
<evidence type="ECO:0000313" key="12">
    <source>
        <dbReference type="Proteomes" id="UP000242519"/>
    </source>
</evidence>
<dbReference type="PROSITE" id="PS51695">
    <property type="entry name" value="SEDOLISIN"/>
    <property type="match status" value="1"/>
</dbReference>
<keyword evidence="5" id="KW-0720">Serine protease</keyword>
<comment type="subcellular location">
    <subcellularLocation>
        <location evidence="1">Secreted</location>
        <location evidence="1">Extracellular space</location>
    </subcellularLocation>
</comment>
<dbReference type="GO" id="GO:0046872">
    <property type="term" value="F:metal ion binding"/>
    <property type="evidence" value="ECO:0007669"/>
    <property type="project" value="UniProtKB-UniRule"/>
</dbReference>
<dbReference type="GO" id="GO:0004252">
    <property type="term" value="F:serine-type endopeptidase activity"/>
    <property type="evidence" value="ECO:0007669"/>
    <property type="project" value="InterPro"/>
</dbReference>
<keyword evidence="3 8" id="KW-0479">Metal-binding</keyword>
<keyword evidence="7" id="KW-0865">Zymogen</keyword>
<dbReference type="GO" id="GO:0006508">
    <property type="term" value="P:proteolysis"/>
    <property type="evidence" value="ECO:0007669"/>
    <property type="project" value="UniProtKB-KW"/>
</dbReference>
<feature type="compositionally biased region" description="Acidic residues" evidence="9">
    <location>
        <begin position="86"/>
        <end position="103"/>
    </location>
</feature>
<dbReference type="SMART" id="SM00944">
    <property type="entry name" value="Pro-kuma_activ"/>
    <property type="match status" value="1"/>
</dbReference>
<name>A0A218YS94_9HELO</name>
<proteinExistence type="predicted"/>
<dbReference type="Pfam" id="PF09286">
    <property type="entry name" value="Pro-kuma_activ"/>
    <property type="match status" value="1"/>
</dbReference>
<dbReference type="OrthoDB" id="409122at2759"/>
<feature type="domain" description="Peptidase S53" evidence="10">
    <location>
        <begin position="218"/>
        <end position="637"/>
    </location>
</feature>
<gene>
    <name evidence="11" type="ORF">B2J93_7668</name>
</gene>
<reference evidence="11 12" key="1">
    <citation type="submission" date="2017-04" db="EMBL/GenBank/DDBJ databases">
        <title>Draft genome sequence of Marssonina coronaria NL1: causal agent of apple blotch.</title>
        <authorList>
            <person name="Cheng Q."/>
        </authorList>
    </citation>
    <scope>NUCLEOTIDE SEQUENCE [LARGE SCALE GENOMIC DNA]</scope>
    <source>
        <strain evidence="11 12">NL1</strain>
    </source>
</reference>
<evidence type="ECO:0000256" key="6">
    <source>
        <dbReference type="ARBA" id="ARBA00022837"/>
    </source>
</evidence>
<feature type="binding site" evidence="8">
    <location>
        <position position="593"/>
    </location>
    <ligand>
        <name>Ca(2+)</name>
        <dbReference type="ChEBI" id="CHEBI:29108"/>
    </ligand>
</feature>
<evidence type="ECO:0000256" key="7">
    <source>
        <dbReference type="ARBA" id="ARBA00023145"/>
    </source>
</evidence>
<evidence type="ECO:0000256" key="5">
    <source>
        <dbReference type="ARBA" id="ARBA00022825"/>
    </source>
</evidence>
<comment type="caution">
    <text evidence="11">The sequence shown here is derived from an EMBL/GenBank/DDBJ whole genome shotgun (WGS) entry which is preliminary data.</text>
</comment>
<dbReference type="CDD" id="cd11377">
    <property type="entry name" value="Pro-peptidase_S53"/>
    <property type="match status" value="1"/>
</dbReference>
<dbReference type="InterPro" id="IPR030400">
    <property type="entry name" value="Sedolisin_dom"/>
</dbReference>
<evidence type="ECO:0000256" key="1">
    <source>
        <dbReference type="ARBA" id="ARBA00004239"/>
    </source>
</evidence>
<feature type="region of interest" description="Disordered" evidence="9">
    <location>
        <begin position="155"/>
        <end position="174"/>
    </location>
</feature>
<evidence type="ECO:0000256" key="9">
    <source>
        <dbReference type="SAM" id="MobiDB-lite"/>
    </source>
</evidence>
<evidence type="ECO:0000256" key="2">
    <source>
        <dbReference type="ARBA" id="ARBA00022670"/>
    </source>
</evidence>
<evidence type="ECO:0000259" key="10">
    <source>
        <dbReference type="PROSITE" id="PS51695"/>
    </source>
</evidence>
<keyword evidence="6 8" id="KW-0106">Calcium</keyword>